<dbReference type="Pfam" id="PF13456">
    <property type="entry name" value="RVT_3"/>
    <property type="match status" value="1"/>
</dbReference>
<feature type="domain" description="RNase H type-1" evidence="1">
    <location>
        <begin position="12"/>
        <end position="108"/>
    </location>
</feature>
<dbReference type="InterPro" id="IPR036397">
    <property type="entry name" value="RNaseH_sf"/>
</dbReference>
<dbReference type="Gene3D" id="3.30.420.10">
    <property type="entry name" value="Ribonuclease H-like superfamily/Ribonuclease H"/>
    <property type="match status" value="1"/>
</dbReference>
<dbReference type="EMBL" id="JAJFAZ020000003">
    <property type="protein sequence ID" value="KAI5339740.1"/>
    <property type="molecule type" value="Genomic_DNA"/>
</dbReference>
<evidence type="ECO:0000313" key="2">
    <source>
        <dbReference type="EMBL" id="KAI5339740.1"/>
    </source>
</evidence>
<dbReference type="InterPro" id="IPR044730">
    <property type="entry name" value="RNase_H-like_dom_plant"/>
</dbReference>
<proteinExistence type="predicted"/>
<protein>
    <recommendedName>
        <fullName evidence="1">RNase H type-1 domain-containing protein</fullName>
    </recommendedName>
</protein>
<dbReference type="CDD" id="cd06222">
    <property type="entry name" value="RNase_H_like"/>
    <property type="match status" value="1"/>
</dbReference>
<dbReference type="GO" id="GO:0003676">
    <property type="term" value="F:nucleic acid binding"/>
    <property type="evidence" value="ECO:0007669"/>
    <property type="project" value="InterPro"/>
</dbReference>
<evidence type="ECO:0000313" key="3">
    <source>
        <dbReference type="Proteomes" id="UP001054821"/>
    </source>
</evidence>
<dbReference type="SUPFAM" id="SSF53098">
    <property type="entry name" value="Ribonuclease H-like"/>
    <property type="match status" value="1"/>
</dbReference>
<gene>
    <name evidence="2" type="ORF">L3X38_019012</name>
</gene>
<dbReference type="PANTHER" id="PTHR47723">
    <property type="entry name" value="OS05G0353850 PROTEIN"/>
    <property type="match status" value="1"/>
</dbReference>
<dbReference type="InterPro" id="IPR053151">
    <property type="entry name" value="RNase_H-like"/>
</dbReference>
<organism evidence="2 3">
    <name type="scientific">Prunus dulcis</name>
    <name type="common">Almond</name>
    <name type="synonym">Amygdalus dulcis</name>
    <dbReference type="NCBI Taxonomy" id="3755"/>
    <lineage>
        <taxon>Eukaryota</taxon>
        <taxon>Viridiplantae</taxon>
        <taxon>Streptophyta</taxon>
        <taxon>Embryophyta</taxon>
        <taxon>Tracheophyta</taxon>
        <taxon>Spermatophyta</taxon>
        <taxon>Magnoliopsida</taxon>
        <taxon>eudicotyledons</taxon>
        <taxon>Gunneridae</taxon>
        <taxon>Pentapetalae</taxon>
        <taxon>rosids</taxon>
        <taxon>fabids</taxon>
        <taxon>Rosales</taxon>
        <taxon>Rosaceae</taxon>
        <taxon>Amygdaloideae</taxon>
        <taxon>Amygdaleae</taxon>
        <taxon>Prunus</taxon>
    </lineage>
</organism>
<comment type="caution">
    <text evidence="2">The sequence shown here is derived from an EMBL/GenBank/DDBJ whole genome shotgun (WGS) entry which is preliminary data.</text>
</comment>
<evidence type="ECO:0000259" key="1">
    <source>
        <dbReference type="Pfam" id="PF13456"/>
    </source>
</evidence>
<reference evidence="2 3" key="1">
    <citation type="journal article" date="2022" name="G3 (Bethesda)">
        <title>Whole-genome sequence and methylome profiling of the almond [Prunus dulcis (Mill.) D.A. Webb] cultivar 'Nonpareil'.</title>
        <authorList>
            <person name="D'Amico-Willman K.M."/>
            <person name="Ouma W.Z."/>
            <person name="Meulia T."/>
            <person name="Sideli G.M."/>
            <person name="Gradziel T.M."/>
            <person name="Fresnedo-Ramirez J."/>
        </authorList>
    </citation>
    <scope>NUCLEOTIDE SEQUENCE [LARGE SCALE GENOMIC DNA]</scope>
    <source>
        <strain evidence="2">Clone GOH B32 T37-40</strain>
    </source>
</reference>
<name>A0AAD4WA31_PRUDU</name>
<dbReference type="PANTHER" id="PTHR47723:SF23">
    <property type="entry name" value="REVERSE TRANSCRIPTASE-LIKE PROTEIN"/>
    <property type="match status" value="1"/>
</dbReference>
<dbReference type="Proteomes" id="UP001054821">
    <property type="component" value="Chromosome 3"/>
</dbReference>
<dbReference type="AlphaFoldDB" id="A0AAD4WA31"/>
<accession>A0AAD4WA31</accession>
<sequence>MLIDAEAKPHDNAYAVLAGAKKIGRNSIIVVECLALRDGLAYVVSKGWSKLLVHGESKLVIDSVLKRCSTSSCINQLVQDIIHLTTLCDQVSFSHVFCEVNEVADALAFNGHSLSPSKLWESGLPLSIGSSFYLDLFGLACPKGSCLCWFPFSH</sequence>
<dbReference type="InterPro" id="IPR012337">
    <property type="entry name" value="RNaseH-like_sf"/>
</dbReference>
<keyword evidence="3" id="KW-1185">Reference proteome</keyword>
<dbReference type="GO" id="GO:0004523">
    <property type="term" value="F:RNA-DNA hybrid ribonuclease activity"/>
    <property type="evidence" value="ECO:0007669"/>
    <property type="project" value="InterPro"/>
</dbReference>
<dbReference type="InterPro" id="IPR002156">
    <property type="entry name" value="RNaseH_domain"/>
</dbReference>